<evidence type="ECO:0000313" key="2">
    <source>
        <dbReference type="Proteomes" id="UP000254329"/>
    </source>
</evidence>
<sequence>MLNLSNEIERVQSALKIISQDLATAKKHAKKGDFENAEIWLNMAYSCLSIIVQANEIAQMKAKYGEGSDDE</sequence>
<protein>
    <submittedName>
        <fullName evidence="1">Uncharacterized protein</fullName>
    </submittedName>
</protein>
<gene>
    <name evidence="1" type="ORF">NCTC1659_02349</name>
</gene>
<evidence type="ECO:0000313" key="1">
    <source>
        <dbReference type="EMBL" id="STO61042.1"/>
    </source>
</evidence>
<dbReference type="RefSeq" id="WP_078218199.1">
    <property type="nucleotide sequence ID" value="NZ_MUXZ01000010.1"/>
</dbReference>
<dbReference type="EMBL" id="UGHF01000001">
    <property type="protein sequence ID" value="STO61042.1"/>
    <property type="molecule type" value="Genomic_DNA"/>
</dbReference>
<accession>A0A1V4B1W1</accession>
<organism evidence="1 2">
    <name type="scientific">Canicola haemoglobinophilus</name>
    <dbReference type="NCBI Taxonomy" id="733"/>
    <lineage>
        <taxon>Bacteria</taxon>
        <taxon>Pseudomonadati</taxon>
        <taxon>Pseudomonadota</taxon>
        <taxon>Gammaproteobacteria</taxon>
        <taxon>Pasteurellales</taxon>
        <taxon>Pasteurellaceae</taxon>
        <taxon>Canicola</taxon>
    </lineage>
</organism>
<dbReference type="AlphaFoldDB" id="A0A1V4B1W1"/>
<dbReference type="Proteomes" id="UP000254329">
    <property type="component" value="Unassembled WGS sequence"/>
</dbReference>
<dbReference type="STRING" id="733.B0186_04495"/>
<proteinExistence type="predicted"/>
<keyword evidence="2" id="KW-1185">Reference proteome</keyword>
<reference evidence="1 2" key="1">
    <citation type="submission" date="2018-06" db="EMBL/GenBank/DDBJ databases">
        <authorList>
            <consortium name="Pathogen Informatics"/>
            <person name="Doyle S."/>
        </authorList>
    </citation>
    <scope>NUCLEOTIDE SEQUENCE [LARGE SCALE GENOMIC DNA]</scope>
    <source>
        <strain evidence="1 2">NCTC1659</strain>
    </source>
</reference>
<name>A0A1V4B1W1_9PAST</name>